<dbReference type="PROSITE" id="PS51857">
    <property type="entry name" value="CSD_2"/>
    <property type="match status" value="1"/>
</dbReference>
<dbReference type="AlphaFoldDB" id="A0AAV5TAL9"/>
<dbReference type="Gene3D" id="2.40.50.140">
    <property type="entry name" value="Nucleic acid-binding proteins"/>
    <property type="match status" value="1"/>
</dbReference>
<dbReference type="InterPro" id="IPR012340">
    <property type="entry name" value="NA-bd_OB-fold"/>
</dbReference>
<dbReference type="PRINTS" id="PR00050">
    <property type="entry name" value="COLDSHOCK"/>
</dbReference>
<dbReference type="InterPro" id="IPR002059">
    <property type="entry name" value="CSP_DNA-bd"/>
</dbReference>
<reference evidence="3" key="1">
    <citation type="submission" date="2023-10" db="EMBL/GenBank/DDBJ databases">
        <title>Genome assembly of Pristionchus species.</title>
        <authorList>
            <person name="Yoshida K."/>
            <person name="Sommer R.J."/>
        </authorList>
    </citation>
    <scope>NUCLEOTIDE SEQUENCE</scope>
    <source>
        <strain evidence="3">RS0144</strain>
    </source>
</reference>
<feature type="chain" id="PRO_5044714695" description="CSD domain-containing protein" evidence="1">
    <location>
        <begin position="31"/>
        <end position="102"/>
    </location>
</feature>
<dbReference type="EMBL" id="BTSX01000113">
    <property type="protein sequence ID" value="GMT08541.1"/>
    <property type="molecule type" value="Genomic_DNA"/>
</dbReference>
<feature type="signal peptide" evidence="1">
    <location>
        <begin position="1"/>
        <end position="30"/>
    </location>
</feature>
<keyword evidence="5" id="KW-1185">Reference proteome</keyword>
<comment type="caution">
    <text evidence="3">The sequence shown here is derived from an EMBL/GenBank/DDBJ whole genome shotgun (WGS) entry which is preliminary data.</text>
</comment>
<proteinExistence type="predicted"/>
<dbReference type="EMBL" id="BTSX01000004">
    <property type="protein sequence ID" value="GMS92268.1"/>
    <property type="molecule type" value="Genomic_DNA"/>
</dbReference>
<gene>
    <name evidence="3" type="ORF">PENTCL1PPCAC_14443</name>
    <name evidence="4" type="ORF">PENTCL1PPCAC_30715</name>
</gene>
<organism evidence="3 5">
    <name type="scientific">Pristionchus entomophagus</name>
    <dbReference type="NCBI Taxonomy" id="358040"/>
    <lineage>
        <taxon>Eukaryota</taxon>
        <taxon>Metazoa</taxon>
        <taxon>Ecdysozoa</taxon>
        <taxon>Nematoda</taxon>
        <taxon>Chromadorea</taxon>
        <taxon>Rhabditida</taxon>
        <taxon>Rhabditina</taxon>
        <taxon>Diplogasteromorpha</taxon>
        <taxon>Diplogasteroidea</taxon>
        <taxon>Neodiplogasteridae</taxon>
        <taxon>Pristionchus</taxon>
    </lineage>
</organism>
<sequence length="102" mass="11481">MTIAPPTISKTMNSTRFYLLLLLTVMATNGETGEVKFFNTQMGYGYIDRRGKPDVFVDFNAILNEGDESTQAFRKLKSGQKVEFDVVKEHGIYRAANVQVIP</sequence>
<protein>
    <recommendedName>
        <fullName evidence="2">CSD domain-containing protein</fullName>
    </recommendedName>
</protein>
<keyword evidence="1" id="KW-0732">Signal</keyword>
<dbReference type="Proteomes" id="UP001432027">
    <property type="component" value="Unassembled WGS sequence"/>
</dbReference>
<evidence type="ECO:0000256" key="1">
    <source>
        <dbReference type="SAM" id="SignalP"/>
    </source>
</evidence>
<dbReference type="SUPFAM" id="SSF50249">
    <property type="entry name" value="Nucleic acid-binding proteins"/>
    <property type="match status" value="1"/>
</dbReference>
<dbReference type="PANTHER" id="PTHR11544">
    <property type="entry name" value="COLD SHOCK DOMAIN CONTAINING PROTEINS"/>
    <property type="match status" value="1"/>
</dbReference>
<dbReference type="InterPro" id="IPR011129">
    <property type="entry name" value="CSD"/>
</dbReference>
<dbReference type="Pfam" id="PF00313">
    <property type="entry name" value="CSD"/>
    <property type="match status" value="1"/>
</dbReference>
<name>A0AAV5TAL9_9BILA</name>
<evidence type="ECO:0000313" key="5">
    <source>
        <dbReference type="Proteomes" id="UP001432027"/>
    </source>
</evidence>
<dbReference type="SMART" id="SM00357">
    <property type="entry name" value="CSP"/>
    <property type="match status" value="1"/>
</dbReference>
<dbReference type="GO" id="GO:0003676">
    <property type="term" value="F:nucleic acid binding"/>
    <property type="evidence" value="ECO:0007669"/>
    <property type="project" value="InterPro"/>
</dbReference>
<accession>A0AAV5TAL9</accession>
<feature type="domain" description="CSD" evidence="2">
    <location>
        <begin position="30"/>
        <end position="100"/>
    </location>
</feature>
<evidence type="ECO:0000313" key="4">
    <source>
        <dbReference type="EMBL" id="GMT08541.1"/>
    </source>
</evidence>
<dbReference type="InterPro" id="IPR050181">
    <property type="entry name" value="Cold_shock_domain"/>
</dbReference>
<evidence type="ECO:0000259" key="2">
    <source>
        <dbReference type="PROSITE" id="PS51857"/>
    </source>
</evidence>
<evidence type="ECO:0000313" key="3">
    <source>
        <dbReference type="EMBL" id="GMS92268.1"/>
    </source>
</evidence>